<keyword evidence="11" id="KW-1185">Reference proteome</keyword>
<dbReference type="GO" id="GO:0004751">
    <property type="term" value="F:ribose-5-phosphate isomerase activity"/>
    <property type="evidence" value="ECO:0007669"/>
    <property type="project" value="UniProtKB-EC"/>
</dbReference>
<dbReference type="FunFam" id="3.40.50.1360:FF:000014">
    <property type="entry name" value="Ribose 5-phosphate isomerase"/>
    <property type="match status" value="1"/>
</dbReference>
<dbReference type="EMBL" id="JAJHUN010000007">
    <property type="protein sequence ID" value="KAJ4155464.1"/>
    <property type="molecule type" value="Genomic_DNA"/>
</dbReference>
<dbReference type="InterPro" id="IPR037171">
    <property type="entry name" value="NagB/RpiA_transferase-like"/>
</dbReference>
<dbReference type="NCBIfam" id="TIGR00021">
    <property type="entry name" value="rpiA"/>
    <property type="match status" value="1"/>
</dbReference>
<dbReference type="PANTHER" id="PTHR11934">
    <property type="entry name" value="RIBOSE-5-PHOSPHATE ISOMERASE"/>
    <property type="match status" value="1"/>
</dbReference>
<gene>
    <name evidence="10" type="ORF">LMH87_000705</name>
</gene>
<evidence type="ECO:0000256" key="6">
    <source>
        <dbReference type="ARBA" id="ARBA00023235"/>
    </source>
</evidence>
<evidence type="ECO:0000256" key="2">
    <source>
        <dbReference type="ARBA" id="ARBA00004988"/>
    </source>
</evidence>
<evidence type="ECO:0000256" key="8">
    <source>
        <dbReference type="ARBA" id="ARBA00032273"/>
    </source>
</evidence>
<accession>A0A9W8UNX3</accession>
<dbReference type="SUPFAM" id="SSF75445">
    <property type="entry name" value="D-ribose-5-phosphate isomerase (RpiA), lid domain"/>
    <property type="match status" value="1"/>
</dbReference>
<evidence type="ECO:0000256" key="7">
    <source>
        <dbReference type="ARBA" id="ARBA00029734"/>
    </source>
</evidence>
<sequence length="358" mass="38097">MRRIANIYHHSRTPSLQSRSRFIPAVQFPGAISYSTRARPPIFPSSSSISVTRSPLPCRSTPLPHPPPPPTARIMATTADAVALIESSKKAAAYQAVEDYLLPSHKYVGIGSGSTVVYVVEAIKAKGPAFYGGMTFIPTGSQSKGLITLAGFRMNNLDERPVVDGKAVALDVAFDGADEVDEELNLIKGGGACLFQEKLVAAAAKQFIAVADSRKQSARLCTKWKAIPIEVLPMAAPDVLNKLKDMGSTGPAVRSGLPSKAGECVSDNGMWIIDAPFPSLLLPKDLKDGQDGSGKDGVWEINKLAETLIKLPGIVEIGLFYGFNGDEAVKTRQVLPAQKPIAAYFGLPTGEVQVQKAA</sequence>
<dbReference type="GeneID" id="80887864"/>
<reference evidence="10" key="1">
    <citation type="journal article" date="2023" name="Access Microbiol">
        <title>De-novo genome assembly for Akanthomyces muscarius, a biocontrol agent of insect agricultural pests.</title>
        <authorList>
            <person name="Erdos Z."/>
            <person name="Studholme D.J."/>
            <person name="Raymond B."/>
            <person name="Sharma M."/>
        </authorList>
    </citation>
    <scope>NUCLEOTIDE SEQUENCE</scope>
    <source>
        <strain evidence="10">Ve6</strain>
    </source>
</reference>
<evidence type="ECO:0000256" key="9">
    <source>
        <dbReference type="SAM" id="MobiDB-lite"/>
    </source>
</evidence>
<evidence type="ECO:0000256" key="5">
    <source>
        <dbReference type="ARBA" id="ARBA00019150"/>
    </source>
</evidence>
<evidence type="ECO:0000313" key="11">
    <source>
        <dbReference type="Proteomes" id="UP001144673"/>
    </source>
</evidence>
<comment type="caution">
    <text evidence="10">The sequence shown here is derived from an EMBL/GenBank/DDBJ whole genome shotgun (WGS) entry which is preliminary data.</text>
</comment>
<dbReference type="GO" id="GO:0006014">
    <property type="term" value="P:D-ribose metabolic process"/>
    <property type="evidence" value="ECO:0007669"/>
    <property type="project" value="TreeGrafter"/>
</dbReference>
<feature type="compositionally biased region" description="Low complexity" evidence="9">
    <location>
        <begin position="46"/>
        <end position="62"/>
    </location>
</feature>
<comment type="similarity">
    <text evidence="3">Belongs to the ribose 5-phosphate isomerase family.</text>
</comment>
<dbReference type="AlphaFoldDB" id="A0A9W8UNX3"/>
<evidence type="ECO:0000256" key="3">
    <source>
        <dbReference type="ARBA" id="ARBA00008088"/>
    </source>
</evidence>
<dbReference type="KEGG" id="amus:LMH87_000705"/>
<dbReference type="Gene3D" id="3.30.70.260">
    <property type="match status" value="1"/>
</dbReference>
<dbReference type="RefSeq" id="XP_056055588.1">
    <property type="nucleotide sequence ID" value="XM_056198658.1"/>
</dbReference>
<comment type="catalytic activity">
    <reaction evidence="1">
        <text>aldehydo-D-ribose 5-phosphate = D-ribulose 5-phosphate</text>
        <dbReference type="Rhea" id="RHEA:14657"/>
        <dbReference type="ChEBI" id="CHEBI:58121"/>
        <dbReference type="ChEBI" id="CHEBI:58273"/>
        <dbReference type="EC" id="5.3.1.6"/>
    </reaction>
</comment>
<dbReference type="GO" id="GO:0009052">
    <property type="term" value="P:pentose-phosphate shunt, non-oxidative branch"/>
    <property type="evidence" value="ECO:0007669"/>
    <property type="project" value="InterPro"/>
</dbReference>
<keyword evidence="6" id="KW-0413">Isomerase</keyword>
<dbReference type="CDD" id="cd01398">
    <property type="entry name" value="RPI_A"/>
    <property type="match status" value="1"/>
</dbReference>
<proteinExistence type="inferred from homology"/>
<dbReference type="Proteomes" id="UP001144673">
    <property type="component" value="Chromosome 6"/>
</dbReference>
<dbReference type="Gene3D" id="3.40.50.1360">
    <property type="match status" value="1"/>
</dbReference>
<dbReference type="EC" id="5.3.1.6" evidence="4"/>
<comment type="pathway">
    <text evidence="2">Carbohydrate degradation; pentose phosphate pathway; D-ribose 5-phosphate from D-ribulose 5-phosphate (non-oxidative stage): step 1/1.</text>
</comment>
<evidence type="ECO:0000256" key="1">
    <source>
        <dbReference type="ARBA" id="ARBA00001713"/>
    </source>
</evidence>
<dbReference type="InterPro" id="IPR004788">
    <property type="entry name" value="Ribose5P_isomerase_type_A"/>
</dbReference>
<evidence type="ECO:0000256" key="4">
    <source>
        <dbReference type="ARBA" id="ARBA00011959"/>
    </source>
</evidence>
<name>A0A9W8UNX3_AKAMU</name>
<dbReference type="SUPFAM" id="SSF100950">
    <property type="entry name" value="NagB/RpiA/CoA transferase-like"/>
    <property type="match status" value="1"/>
</dbReference>
<protein>
    <recommendedName>
        <fullName evidence="5">Ribose-5-phosphate isomerase</fullName>
        <ecNumber evidence="4">5.3.1.6</ecNumber>
    </recommendedName>
    <alternativeName>
        <fullName evidence="8">D-ribose-5-phosphate ketol-isomerase</fullName>
    </alternativeName>
    <alternativeName>
        <fullName evidence="7">Phosphoriboisomerase</fullName>
    </alternativeName>
</protein>
<feature type="region of interest" description="Disordered" evidence="9">
    <location>
        <begin position="46"/>
        <end position="66"/>
    </location>
</feature>
<dbReference type="GO" id="GO:0005737">
    <property type="term" value="C:cytoplasm"/>
    <property type="evidence" value="ECO:0007669"/>
    <property type="project" value="TreeGrafter"/>
</dbReference>
<evidence type="ECO:0000313" key="10">
    <source>
        <dbReference type="EMBL" id="KAJ4155464.1"/>
    </source>
</evidence>
<dbReference type="Pfam" id="PF06026">
    <property type="entry name" value="Rib_5-P_isom_A"/>
    <property type="match status" value="1"/>
</dbReference>
<dbReference type="PANTHER" id="PTHR11934:SF0">
    <property type="entry name" value="RIBOSE-5-PHOSPHATE ISOMERASE"/>
    <property type="match status" value="1"/>
</dbReference>
<organism evidence="10 11">
    <name type="scientific">Akanthomyces muscarius</name>
    <name type="common">Entomopathogenic fungus</name>
    <name type="synonym">Lecanicillium muscarium</name>
    <dbReference type="NCBI Taxonomy" id="2231603"/>
    <lineage>
        <taxon>Eukaryota</taxon>
        <taxon>Fungi</taxon>
        <taxon>Dikarya</taxon>
        <taxon>Ascomycota</taxon>
        <taxon>Pezizomycotina</taxon>
        <taxon>Sordariomycetes</taxon>
        <taxon>Hypocreomycetidae</taxon>
        <taxon>Hypocreales</taxon>
        <taxon>Cordycipitaceae</taxon>
        <taxon>Akanthomyces</taxon>
    </lineage>
</organism>